<protein>
    <submittedName>
        <fullName evidence="1">Thioredoxin-like protein</fullName>
    </submittedName>
</protein>
<name>A0ACD0NMV0_9BASI</name>
<evidence type="ECO:0000313" key="2">
    <source>
        <dbReference type="Proteomes" id="UP000245626"/>
    </source>
</evidence>
<dbReference type="Proteomes" id="UP000245626">
    <property type="component" value="Unassembled WGS sequence"/>
</dbReference>
<reference evidence="1 2" key="1">
    <citation type="journal article" date="2018" name="Mol. Biol. Evol.">
        <title>Broad Genomic Sampling Reveals a Smut Pathogenic Ancestry of the Fungal Clade Ustilaginomycotina.</title>
        <authorList>
            <person name="Kijpornyongpan T."/>
            <person name="Mondo S.J."/>
            <person name="Barry K."/>
            <person name="Sandor L."/>
            <person name="Lee J."/>
            <person name="Lipzen A."/>
            <person name="Pangilinan J."/>
            <person name="LaButti K."/>
            <person name="Hainaut M."/>
            <person name="Henrissat B."/>
            <person name="Grigoriev I.V."/>
            <person name="Spatafora J.W."/>
            <person name="Aime M.C."/>
        </authorList>
    </citation>
    <scope>NUCLEOTIDE SEQUENCE [LARGE SCALE GENOMIC DNA]</scope>
    <source>
        <strain evidence="1 2">SA 807</strain>
    </source>
</reference>
<keyword evidence="2" id="KW-1185">Reference proteome</keyword>
<proteinExistence type="predicted"/>
<organism evidence="1 2">
    <name type="scientific">Violaceomyces palustris</name>
    <dbReference type="NCBI Taxonomy" id="1673888"/>
    <lineage>
        <taxon>Eukaryota</taxon>
        <taxon>Fungi</taxon>
        <taxon>Dikarya</taxon>
        <taxon>Basidiomycota</taxon>
        <taxon>Ustilaginomycotina</taxon>
        <taxon>Ustilaginomycetes</taxon>
        <taxon>Violaceomycetales</taxon>
        <taxon>Violaceomycetaceae</taxon>
        <taxon>Violaceomyces</taxon>
    </lineage>
</organism>
<sequence length="114" mass="13489">NPNLKHLTESNFDASIKNGMWLIELYSPYCGHCKHFAPLWQDLAEYNEHLEDSSDFHMARINCISQGDLCQKLKVEGYPSLFLFSQGSFVEKYEEEREWQPMLTYIEMRAADYR</sequence>
<gene>
    <name evidence="1" type="ORF">IE53DRAFT_292928</name>
</gene>
<evidence type="ECO:0000313" key="1">
    <source>
        <dbReference type="EMBL" id="PWN47155.1"/>
    </source>
</evidence>
<dbReference type="EMBL" id="KZ820523">
    <property type="protein sequence ID" value="PWN47155.1"/>
    <property type="molecule type" value="Genomic_DNA"/>
</dbReference>
<feature type="non-terminal residue" evidence="1">
    <location>
        <position position="1"/>
    </location>
</feature>
<accession>A0ACD0NMV0</accession>
<feature type="non-terminal residue" evidence="1">
    <location>
        <position position="114"/>
    </location>
</feature>